<dbReference type="EMBL" id="JYDP01000126">
    <property type="protein sequence ID" value="KRZ06055.1"/>
    <property type="molecule type" value="Genomic_DNA"/>
</dbReference>
<name>A0A0V1H637_9BILA</name>
<evidence type="ECO:0000313" key="2">
    <source>
        <dbReference type="Proteomes" id="UP000055024"/>
    </source>
</evidence>
<reference evidence="1 2" key="1">
    <citation type="submission" date="2015-01" db="EMBL/GenBank/DDBJ databases">
        <title>Evolution of Trichinella species and genotypes.</title>
        <authorList>
            <person name="Korhonen P.K."/>
            <person name="Edoardo P."/>
            <person name="Giuseppe L.R."/>
            <person name="Gasser R.B."/>
        </authorList>
    </citation>
    <scope>NUCLEOTIDE SEQUENCE [LARGE SCALE GENOMIC DNA]</scope>
    <source>
        <strain evidence="1">ISS1029</strain>
    </source>
</reference>
<protein>
    <submittedName>
        <fullName evidence="1">Uncharacterized protein</fullName>
    </submittedName>
</protein>
<accession>A0A0V1H637</accession>
<keyword evidence="2" id="KW-1185">Reference proteome</keyword>
<proteinExistence type="predicted"/>
<evidence type="ECO:0000313" key="1">
    <source>
        <dbReference type="EMBL" id="KRZ06055.1"/>
    </source>
</evidence>
<gene>
    <name evidence="1" type="ORF">T11_5734</name>
</gene>
<organism evidence="1 2">
    <name type="scientific">Trichinella zimbabwensis</name>
    <dbReference type="NCBI Taxonomy" id="268475"/>
    <lineage>
        <taxon>Eukaryota</taxon>
        <taxon>Metazoa</taxon>
        <taxon>Ecdysozoa</taxon>
        <taxon>Nematoda</taxon>
        <taxon>Enoplea</taxon>
        <taxon>Dorylaimia</taxon>
        <taxon>Trichinellida</taxon>
        <taxon>Trichinellidae</taxon>
        <taxon>Trichinella</taxon>
    </lineage>
</organism>
<dbReference type="Proteomes" id="UP000055024">
    <property type="component" value="Unassembled WGS sequence"/>
</dbReference>
<sequence>MAFHCIRPLSSKGFLNLDELNEINKVQSHTDRQQPRELSKHE</sequence>
<dbReference type="AlphaFoldDB" id="A0A0V1H637"/>
<comment type="caution">
    <text evidence="1">The sequence shown here is derived from an EMBL/GenBank/DDBJ whole genome shotgun (WGS) entry which is preliminary data.</text>
</comment>